<evidence type="ECO:0000313" key="5">
    <source>
        <dbReference type="Proteomes" id="UP000184016"/>
    </source>
</evidence>
<keyword evidence="2" id="KW-0804">Transcription</keyword>
<dbReference type="SUPFAM" id="SSF54637">
    <property type="entry name" value="Thioesterase/thiol ester dehydrase-isomerase"/>
    <property type="match status" value="1"/>
</dbReference>
<dbReference type="Gene3D" id="1.10.10.10">
    <property type="entry name" value="Winged helix-like DNA-binding domain superfamily/Winged helix DNA-binding domain"/>
    <property type="match status" value="1"/>
</dbReference>
<reference evidence="5" key="1">
    <citation type="submission" date="2016-11" db="EMBL/GenBank/DDBJ databases">
        <authorList>
            <person name="Varghese N."/>
            <person name="Submissions S."/>
        </authorList>
    </citation>
    <scope>NUCLEOTIDE SEQUENCE [LARGE SCALE GENOMIC DNA]</scope>
    <source>
        <strain evidence="5">USBA-503</strain>
    </source>
</reference>
<dbReference type="Pfam" id="PF08220">
    <property type="entry name" value="HTH_DeoR"/>
    <property type="match status" value="1"/>
</dbReference>
<dbReference type="Gene3D" id="3.10.129.10">
    <property type="entry name" value="Hotdog Thioesterase"/>
    <property type="match status" value="1"/>
</dbReference>
<name>A0A1M6QAK7_9BACL</name>
<evidence type="ECO:0000313" key="4">
    <source>
        <dbReference type="EMBL" id="SHK17127.1"/>
    </source>
</evidence>
<dbReference type="GO" id="GO:0003700">
    <property type="term" value="F:DNA-binding transcription factor activity"/>
    <property type="evidence" value="ECO:0007669"/>
    <property type="project" value="InterPro"/>
</dbReference>
<dbReference type="STRING" id="1830138.SAMN05443507_109105"/>
<proteinExistence type="predicted"/>
<dbReference type="InterPro" id="IPR001034">
    <property type="entry name" value="DeoR_HTH"/>
</dbReference>
<evidence type="ECO:0000256" key="2">
    <source>
        <dbReference type="ARBA" id="ARBA00023163"/>
    </source>
</evidence>
<keyword evidence="5" id="KW-1185">Reference proteome</keyword>
<evidence type="ECO:0000259" key="3">
    <source>
        <dbReference type="Pfam" id="PF08220"/>
    </source>
</evidence>
<dbReference type="InterPro" id="IPR036388">
    <property type="entry name" value="WH-like_DNA-bd_sf"/>
</dbReference>
<keyword evidence="1" id="KW-0805">Transcription regulation</keyword>
<accession>A0A1M6QAK7</accession>
<gene>
    <name evidence="4" type="ORF">SAMN05443507_109105</name>
</gene>
<dbReference type="InterPro" id="IPR029069">
    <property type="entry name" value="HotDog_dom_sf"/>
</dbReference>
<protein>
    <submittedName>
        <fullName evidence="4">DeoR-like helix-turn-helix domain-containing protein</fullName>
    </submittedName>
</protein>
<organism evidence="4 5">
    <name type="scientific">Alicyclobacillus tolerans</name>
    <dbReference type="NCBI Taxonomy" id="90970"/>
    <lineage>
        <taxon>Bacteria</taxon>
        <taxon>Bacillati</taxon>
        <taxon>Bacillota</taxon>
        <taxon>Bacilli</taxon>
        <taxon>Bacillales</taxon>
        <taxon>Alicyclobacillaceae</taxon>
        <taxon>Alicyclobacillus</taxon>
    </lineage>
</organism>
<evidence type="ECO:0000256" key="1">
    <source>
        <dbReference type="ARBA" id="ARBA00023015"/>
    </source>
</evidence>
<feature type="domain" description="HTH deoR-type" evidence="3">
    <location>
        <begin position="1"/>
        <end position="35"/>
    </location>
</feature>
<dbReference type="EMBL" id="FRAF01000009">
    <property type="protein sequence ID" value="SHK17127.1"/>
    <property type="molecule type" value="Genomic_DNA"/>
</dbReference>
<dbReference type="NCBIfam" id="NF003359">
    <property type="entry name" value="PRK04424.1"/>
    <property type="match status" value="1"/>
</dbReference>
<dbReference type="Proteomes" id="UP000184016">
    <property type="component" value="Unassembled WGS sequence"/>
</dbReference>
<dbReference type="AlphaFoldDB" id="A0A1M6QAK7"/>
<sequence length="174" mass="19785">MYIQKHPFATDEQLAEHFGVSVATIRLDRQKLAIPEARERIRRLAETSHDALRSLDQQEITGELKELRLNEYAVSELTIEAQHVFHRYQIARGHVLFAQVNSLATAMVDADIAVTAKSELRFANPAYLGETVHARVEVVARRKHVLRCFAVAHVEKKIILKGQIWMIAGPVWNA</sequence>